<dbReference type="Pfam" id="PF04149">
    <property type="entry name" value="DUF397"/>
    <property type="match status" value="1"/>
</dbReference>
<dbReference type="AlphaFoldDB" id="A0A846YVQ3"/>
<accession>A0A846YVQ3</accession>
<gene>
    <name evidence="2" type="ORF">HGB48_00085</name>
</gene>
<dbReference type="InterPro" id="IPR007278">
    <property type="entry name" value="DUF397"/>
</dbReference>
<name>A0A846YVQ3_9ACTN</name>
<proteinExistence type="predicted"/>
<protein>
    <submittedName>
        <fullName evidence="2">DUF397 domain-containing protein</fullName>
    </submittedName>
</protein>
<comment type="caution">
    <text evidence="2">The sequence shown here is derived from an EMBL/GenBank/DDBJ whole genome shotgun (WGS) entry which is preliminary data.</text>
</comment>
<dbReference type="RefSeq" id="WP_067633833.1">
    <property type="nucleotide sequence ID" value="NZ_JAAXPI010000001.1"/>
</dbReference>
<evidence type="ECO:0000259" key="1">
    <source>
        <dbReference type="Pfam" id="PF04149"/>
    </source>
</evidence>
<feature type="domain" description="DUF397" evidence="1">
    <location>
        <begin position="11"/>
        <end position="63"/>
    </location>
</feature>
<evidence type="ECO:0000313" key="3">
    <source>
        <dbReference type="Proteomes" id="UP000579250"/>
    </source>
</evidence>
<evidence type="ECO:0000313" key="2">
    <source>
        <dbReference type="EMBL" id="NKZ02163.1"/>
    </source>
</evidence>
<reference evidence="2 3" key="1">
    <citation type="submission" date="2020-04" db="EMBL/GenBank/DDBJ databases">
        <title>MicrobeNet Type strains.</title>
        <authorList>
            <person name="Nicholson A.C."/>
        </authorList>
    </citation>
    <scope>NUCLEOTIDE SEQUENCE [LARGE SCALE GENOMIC DNA]</scope>
    <source>
        <strain evidence="2 3">ATCC BAA-277</strain>
    </source>
</reference>
<dbReference type="EMBL" id="JAAXPI010000001">
    <property type="protein sequence ID" value="NKZ02163.1"/>
    <property type="molecule type" value="Genomic_DNA"/>
</dbReference>
<dbReference type="Proteomes" id="UP000579250">
    <property type="component" value="Unassembled WGS sequence"/>
</dbReference>
<organism evidence="2 3">
    <name type="scientific">Actinomadura latina</name>
    <dbReference type="NCBI Taxonomy" id="163603"/>
    <lineage>
        <taxon>Bacteria</taxon>
        <taxon>Bacillati</taxon>
        <taxon>Actinomycetota</taxon>
        <taxon>Actinomycetes</taxon>
        <taxon>Streptosporangiales</taxon>
        <taxon>Thermomonosporaceae</taxon>
        <taxon>Actinomadura</taxon>
    </lineage>
</organism>
<keyword evidence="3" id="KW-1185">Reference proteome</keyword>
<sequence>MVYRFTRGAALNWRKSSASAGGSDCVEVAALGSSVLVRDSRDPSAGAIALGRAQWNALVDAARGGDLDLV</sequence>